<accession>A0ABS1KZH3</accession>
<evidence type="ECO:0000313" key="5">
    <source>
        <dbReference type="Proteomes" id="UP000613030"/>
    </source>
</evidence>
<dbReference type="Proteomes" id="UP000613030">
    <property type="component" value="Unassembled WGS sequence"/>
</dbReference>
<dbReference type="InterPro" id="IPR050624">
    <property type="entry name" value="HTH-type_Tx_Regulator"/>
</dbReference>
<sequence length="226" mass="26080">MGIPEVQTESLIKDTAKALFFQKGVLNATTQEIADEAGVNRALIHYYFRSRELLVDTLLEEAVNEKRDRIRSILASERPFREKILLYIDAVVDQGLKYPHLENFIITETARHPDKMKILCPKDRVKSSDMIRKDLDEEIQKGLIQPVSAEHFIINLLSLCNYPLLAKTVVQNMHGMSDTAYRKFLQDRKDIIYQTLFNETAPGILRKEEHSAEVHSIKKTAEQKKE</sequence>
<organism evidence="4 5">
    <name type="scientific">Chryseolinea lacunae</name>
    <dbReference type="NCBI Taxonomy" id="2801331"/>
    <lineage>
        <taxon>Bacteria</taxon>
        <taxon>Pseudomonadati</taxon>
        <taxon>Bacteroidota</taxon>
        <taxon>Cytophagia</taxon>
        <taxon>Cytophagales</taxon>
        <taxon>Fulvivirgaceae</taxon>
        <taxon>Chryseolinea</taxon>
    </lineage>
</organism>
<proteinExistence type="predicted"/>
<keyword evidence="5" id="KW-1185">Reference proteome</keyword>
<evidence type="ECO:0000259" key="3">
    <source>
        <dbReference type="PROSITE" id="PS50977"/>
    </source>
</evidence>
<feature type="domain" description="HTH tetR-type" evidence="3">
    <location>
        <begin position="6"/>
        <end position="66"/>
    </location>
</feature>
<dbReference type="InterPro" id="IPR001647">
    <property type="entry name" value="HTH_TetR"/>
</dbReference>
<dbReference type="Gene3D" id="1.10.357.10">
    <property type="entry name" value="Tetracycline Repressor, domain 2"/>
    <property type="match status" value="1"/>
</dbReference>
<dbReference type="InterPro" id="IPR036271">
    <property type="entry name" value="Tet_transcr_reg_TetR-rel_C_sf"/>
</dbReference>
<dbReference type="PRINTS" id="PR00455">
    <property type="entry name" value="HTHTETR"/>
</dbReference>
<evidence type="ECO:0000313" key="4">
    <source>
        <dbReference type="EMBL" id="MBL0744784.1"/>
    </source>
</evidence>
<keyword evidence="1 2" id="KW-0238">DNA-binding</keyword>
<feature type="DNA-binding region" description="H-T-H motif" evidence="2">
    <location>
        <begin position="29"/>
        <end position="48"/>
    </location>
</feature>
<dbReference type="SUPFAM" id="SSF48498">
    <property type="entry name" value="Tetracyclin repressor-like, C-terminal domain"/>
    <property type="match status" value="1"/>
</dbReference>
<comment type="caution">
    <text evidence="4">The sequence shown here is derived from an EMBL/GenBank/DDBJ whole genome shotgun (WGS) entry which is preliminary data.</text>
</comment>
<dbReference type="PANTHER" id="PTHR43479:SF21">
    <property type="entry name" value="TRANSCRIPTIONAL REGULATOR, TETR FAMILY"/>
    <property type="match status" value="1"/>
</dbReference>
<evidence type="ECO:0000256" key="1">
    <source>
        <dbReference type="ARBA" id="ARBA00023125"/>
    </source>
</evidence>
<dbReference type="InterPro" id="IPR009057">
    <property type="entry name" value="Homeodomain-like_sf"/>
</dbReference>
<dbReference type="PROSITE" id="PS50977">
    <property type="entry name" value="HTH_TETR_2"/>
    <property type="match status" value="1"/>
</dbReference>
<evidence type="ECO:0000256" key="2">
    <source>
        <dbReference type="PROSITE-ProRule" id="PRU00335"/>
    </source>
</evidence>
<dbReference type="PANTHER" id="PTHR43479">
    <property type="entry name" value="ACREF/ENVCD OPERON REPRESSOR-RELATED"/>
    <property type="match status" value="1"/>
</dbReference>
<reference evidence="4 5" key="1">
    <citation type="submission" date="2021-01" db="EMBL/GenBank/DDBJ databases">
        <title>Chryseolinea sp. Jin1 Genome sequencing and assembly.</title>
        <authorList>
            <person name="Kim I."/>
        </authorList>
    </citation>
    <scope>NUCLEOTIDE SEQUENCE [LARGE SCALE GENOMIC DNA]</scope>
    <source>
        <strain evidence="4 5">Jin1</strain>
    </source>
</reference>
<dbReference type="EMBL" id="JAERRB010000012">
    <property type="protein sequence ID" value="MBL0744784.1"/>
    <property type="molecule type" value="Genomic_DNA"/>
</dbReference>
<dbReference type="Pfam" id="PF00440">
    <property type="entry name" value="TetR_N"/>
    <property type="match status" value="1"/>
</dbReference>
<dbReference type="SUPFAM" id="SSF46689">
    <property type="entry name" value="Homeodomain-like"/>
    <property type="match status" value="1"/>
</dbReference>
<name>A0ABS1KZH3_9BACT</name>
<protein>
    <submittedName>
        <fullName evidence="4">TetR/AcrR family transcriptional regulator</fullName>
    </submittedName>
</protein>
<gene>
    <name evidence="4" type="ORF">JI741_26355</name>
</gene>
<dbReference type="RefSeq" id="WP_202014665.1">
    <property type="nucleotide sequence ID" value="NZ_JAERRB010000012.1"/>
</dbReference>